<dbReference type="EMBL" id="BARS01035285">
    <property type="protein sequence ID" value="GAG16815.1"/>
    <property type="molecule type" value="Genomic_DNA"/>
</dbReference>
<dbReference type="AlphaFoldDB" id="X0VEQ5"/>
<evidence type="ECO:0000313" key="1">
    <source>
        <dbReference type="EMBL" id="GAG16815.1"/>
    </source>
</evidence>
<gene>
    <name evidence="1" type="ORF">S01H1_54382</name>
</gene>
<reference evidence="1" key="1">
    <citation type="journal article" date="2014" name="Front. Microbiol.">
        <title>High frequency of phylogenetically diverse reductive dehalogenase-homologous genes in deep subseafloor sedimentary metagenomes.</title>
        <authorList>
            <person name="Kawai M."/>
            <person name="Futagami T."/>
            <person name="Toyoda A."/>
            <person name="Takaki Y."/>
            <person name="Nishi S."/>
            <person name="Hori S."/>
            <person name="Arai W."/>
            <person name="Tsubouchi T."/>
            <person name="Morono Y."/>
            <person name="Uchiyama I."/>
            <person name="Ito T."/>
            <person name="Fujiyama A."/>
            <person name="Inagaki F."/>
            <person name="Takami H."/>
        </authorList>
    </citation>
    <scope>NUCLEOTIDE SEQUENCE</scope>
    <source>
        <strain evidence="1">Expedition CK06-06</strain>
    </source>
</reference>
<name>X0VEQ5_9ZZZZ</name>
<feature type="non-terminal residue" evidence="1">
    <location>
        <position position="1"/>
    </location>
</feature>
<sequence length="218" mass="23990">GVRVNDATLGGLGVVAAFKPEYFMEYESEETQNIVVSKNLLKVIKDAKAFTDEKVTVFTTTDEESGENFIVVKGSGDEVEEKCEDISTEPVPFDIVSNKTKGIVLKGTTAALCMKIEKSQFSLPKIGETKAYNIIAEDSTVIIKIKDEGTKMERKIKVIKLEKIKAKLDRTFDGTFFDTMLGLLPEEVWISIYGTGGGVCLSVKTNEFAISYFLAPSD</sequence>
<organism evidence="1">
    <name type="scientific">marine sediment metagenome</name>
    <dbReference type="NCBI Taxonomy" id="412755"/>
    <lineage>
        <taxon>unclassified sequences</taxon>
        <taxon>metagenomes</taxon>
        <taxon>ecological metagenomes</taxon>
    </lineage>
</organism>
<comment type="caution">
    <text evidence="1">The sequence shown here is derived from an EMBL/GenBank/DDBJ whole genome shotgun (WGS) entry which is preliminary data.</text>
</comment>
<proteinExistence type="predicted"/>
<accession>X0VEQ5</accession>
<protein>
    <submittedName>
        <fullName evidence="1">Uncharacterized protein</fullName>
    </submittedName>
</protein>